<dbReference type="EMBL" id="BARS01045180">
    <property type="protein sequence ID" value="GAG29983.1"/>
    <property type="molecule type" value="Genomic_DNA"/>
</dbReference>
<gene>
    <name evidence="2" type="ORF">S01H1_68142</name>
</gene>
<dbReference type="GO" id="GO:0008234">
    <property type="term" value="F:cysteine-type peptidase activity"/>
    <property type="evidence" value="ECO:0007669"/>
    <property type="project" value="InterPro"/>
</dbReference>
<dbReference type="Gene3D" id="3.40.50.1460">
    <property type="match status" value="1"/>
</dbReference>
<evidence type="ECO:0000313" key="2">
    <source>
        <dbReference type="EMBL" id="GAG29983.1"/>
    </source>
</evidence>
<dbReference type="InterPro" id="IPR001769">
    <property type="entry name" value="Gingipain"/>
</dbReference>
<protein>
    <recommendedName>
        <fullName evidence="1">Gingipain domain-containing protein</fullName>
    </recommendedName>
</protein>
<feature type="non-terminal residue" evidence="2">
    <location>
        <position position="1"/>
    </location>
</feature>
<comment type="caution">
    <text evidence="2">The sequence shown here is derived from an EMBL/GenBank/DDBJ whole genome shotgun (WGS) entry which is preliminary data.</text>
</comment>
<proteinExistence type="predicted"/>
<accession>X0X009</accession>
<organism evidence="2">
    <name type="scientific">marine sediment metagenome</name>
    <dbReference type="NCBI Taxonomy" id="412755"/>
    <lineage>
        <taxon>unclassified sequences</taxon>
        <taxon>metagenomes</taxon>
        <taxon>ecological metagenomes</taxon>
    </lineage>
</organism>
<feature type="non-terminal residue" evidence="2">
    <location>
        <position position="248"/>
    </location>
</feature>
<dbReference type="Pfam" id="PF01364">
    <property type="entry name" value="Peptidase_C25"/>
    <property type="match status" value="1"/>
</dbReference>
<dbReference type="GO" id="GO:0006508">
    <property type="term" value="P:proteolysis"/>
    <property type="evidence" value="ECO:0007669"/>
    <property type="project" value="InterPro"/>
</dbReference>
<reference evidence="2" key="1">
    <citation type="journal article" date="2014" name="Front. Microbiol.">
        <title>High frequency of phylogenetically diverse reductive dehalogenase-homologous genes in deep subseafloor sedimentary metagenomes.</title>
        <authorList>
            <person name="Kawai M."/>
            <person name="Futagami T."/>
            <person name="Toyoda A."/>
            <person name="Takaki Y."/>
            <person name="Nishi S."/>
            <person name="Hori S."/>
            <person name="Arai W."/>
            <person name="Tsubouchi T."/>
            <person name="Morono Y."/>
            <person name="Uchiyama I."/>
            <person name="Ito T."/>
            <person name="Fujiyama A."/>
            <person name="Inagaki F."/>
            <person name="Takami H."/>
        </authorList>
    </citation>
    <scope>NUCLEOTIDE SEQUENCE</scope>
    <source>
        <strain evidence="2">Expedition CK06-06</strain>
    </source>
</reference>
<feature type="domain" description="Gingipain" evidence="1">
    <location>
        <begin position="13"/>
        <end position="238"/>
    </location>
</feature>
<name>X0X009_9ZZZZ</name>
<evidence type="ECO:0000259" key="1">
    <source>
        <dbReference type="Pfam" id="PF01364"/>
    </source>
</evidence>
<dbReference type="AlphaFoldDB" id="X0X009"/>
<sequence>GLPSDNPYSLDWNLSVGRIIGWNVQDVSLLISRTLFYQDICGEPVRPRDWHNRFSFIFGEGFGETGGIFHQIPYAIEIRQYGFKPRVFGDLRNSRQIGVLLKTYTGSNYIEYLGHGDWFWFAPSLYGLDSHSKAIDVAHAKNWIFTKPSIFLSSACLMGRTDGIPPQMNIGLTMLHAGCNCFVGATRETGSEAGLTVFENHMIVDNYSVGEALRGEKRVDKELPNYYVRTLYGDPAFNPYEPINGFSN</sequence>